<evidence type="ECO:0000313" key="8">
    <source>
        <dbReference type="Proteomes" id="UP000250369"/>
    </source>
</evidence>
<dbReference type="InterPro" id="IPR018060">
    <property type="entry name" value="HTH_AraC"/>
</dbReference>
<comment type="caution">
    <text evidence="7">The sequence shown here is derived from an EMBL/GenBank/DDBJ whole genome shotgun (WGS) entry which is preliminary data.</text>
</comment>
<evidence type="ECO:0000259" key="5">
    <source>
        <dbReference type="PROSITE" id="PS01124"/>
    </source>
</evidence>
<organism evidence="7 8">
    <name type="scientific">Paenibacillus contaminans</name>
    <dbReference type="NCBI Taxonomy" id="450362"/>
    <lineage>
        <taxon>Bacteria</taxon>
        <taxon>Bacillati</taxon>
        <taxon>Bacillota</taxon>
        <taxon>Bacilli</taxon>
        <taxon>Bacillales</taxon>
        <taxon>Paenibacillaceae</taxon>
        <taxon>Paenibacillus</taxon>
    </lineage>
</organism>
<dbReference type="GO" id="GO:0043565">
    <property type="term" value="F:sequence-specific DNA binding"/>
    <property type="evidence" value="ECO:0007669"/>
    <property type="project" value="InterPro"/>
</dbReference>
<evidence type="ECO:0000256" key="3">
    <source>
        <dbReference type="ARBA" id="ARBA00023163"/>
    </source>
</evidence>
<dbReference type="PROSITE" id="PS50110">
    <property type="entry name" value="RESPONSE_REGULATORY"/>
    <property type="match status" value="1"/>
</dbReference>
<dbReference type="SUPFAM" id="SSF46689">
    <property type="entry name" value="Homeodomain-like"/>
    <property type="match status" value="2"/>
</dbReference>
<protein>
    <recommendedName>
        <fullName evidence="9">DNA-binding response regulator</fullName>
    </recommendedName>
</protein>
<feature type="domain" description="Response regulatory" evidence="6">
    <location>
        <begin position="3"/>
        <end position="121"/>
    </location>
</feature>
<dbReference type="Gene3D" id="1.10.10.60">
    <property type="entry name" value="Homeodomain-like"/>
    <property type="match status" value="2"/>
</dbReference>
<dbReference type="AlphaFoldDB" id="A0A329MUL2"/>
<dbReference type="InterPro" id="IPR009057">
    <property type="entry name" value="Homeodomain-like_sf"/>
</dbReference>
<dbReference type="GO" id="GO:0000160">
    <property type="term" value="P:phosphorelay signal transduction system"/>
    <property type="evidence" value="ECO:0007669"/>
    <property type="project" value="InterPro"/>
</dbReference>
<dbReference type="CDD" id="cd17536">
    <property type="entry name" value="REC_YesN-like"/>
    <property type="match status" value="1"/>
</dbReference>
<dbReference type="OrthoDB" id="2543932at2"/>
<dbReference type="GO" id="GO:0003700">
    <property type="term" value="F:DNA-binding transcription factor activity"/>
    <property type="evidence" value="ECO:0007669"/>
    <property type="project" value="InterPro"/>
</dbReference>
<evidence type="ECO:0000256" key="2">
    <source>
        <dbReference type="ARBA" id="ARBA00023125"/>
    </source>
</evidence>
<dbReference type="EMBL" id="QMFB01000001">
    <property type="protein sequence ID" value="RAV23094.1"/>
    <property type="molecule type" value="Genomic_DNA"/>
</dbReference>
<dbReference type="RefSeq" id="WP_113029205.1">
    <property type="nucleotide sequence ID" value="NZ_QMFB01000001.1"/>
</dbReference>
<reference evidence="7 8" key="1">
    <citation type="journal article" date="2009" name="Int. J. Syst. Evol. Microbiol.">
        <title>Paenibacillus contaminans sp. nov., isolated from a contaminated laboratory plate.</title>
        <authorList>
            <person name="Chou J.H."/>
            <person name="Lee J.H."/>
            <person name="Lin M.C."/>
            <person name="Chang P.S."/>
            <person name="Arun A.B."/>
            <person name="Young C.C."/>
            <person name="Chen W.M."/>
        </authorList>
    </citation>
    <scope>NUCLEOTIDE SEQUENCE [LARGE SCALE GENOMIC DNA]</scope>
    <source>
        <strain evidence="7 8">CKOBP-6</strain>
    </source>
</reference>
<dbReference type="Gene3D" id="3.40.50.2300">
    <property type="match status" value="1"/>
</dbReference>
<dbReference type="InterPro" id="IPR018062">
    <property type="entry name" value="HTH_AraC-typ_CS"/>
</dbReference>
<dbReference type="SMART" id="SM00448">
    <property type="entry name" value="REC"/>
    <property type="match status" value="1"/>
</dbReference>
<evidence type="ECO:0000259" key="6">
    <source>
        <dbReference type="PROSITE" id="PS50110"/>
    </source>
</evidence>
<keyword evidence="4" id="KW-0597">Phosphoprotein</keyword>
<sequence length="554" mass="63584">MLRMLIVDDEPVIVDSMFHLFRESVHLELEIYRAYDAEEAIEYVQTNRIDIVLSDIRMPGMNGIELQKIILEHWPQCKIIFLTGYVDFNYAQQAIRNGGVSDYLLKNEDDDMILQTVERVIGEIEKHSFNEQLIHRRQDELQSALSAAQKEVLLQVVSGHTPAPDILALKFAQFEIPLDPWKPVFLFIGRVDHWAVYEEQDRSVLAYAIQNIIEEHLDSIASSVSFRFDETRFLWMLQPKPHLQEKLLGVSVSGCLEDAQTACRQLLKLPVSFAIGREAEEWQAIEAQFYYLNLLLGQGLNGEEELFIQEQVVKENMPGLDKGTNHITGSRHLRKEISLLEQYLETGNNKDFTEQLQKMMNSDGSRDLVESLEMFHTVSLCLITYANRTGFVHLTASKPDLNKLTQFHAHRSWSDVIAYFIDFAGKLFASRQEDPDHGVQRTVQFIKQYISTRLEQDLTLTTLSALVHHSPTYLSKLFKRAAGVTLFNYITECRMVKAKQLLGETAMKVHEIAAAVGYEATPQFTRIFKKWYGITPQEYREHADALLIAEGNPG</sequence>
<evidence type="ECO:0008006" key="9">
    <source>
        <dbReference type="Google" id="ProtNLM"/>
    </source>
</evidence>
<feature type="domain" description="HTH araC/xylS-type" evidence="5">
    <location>
        <begin position="444"/>
        <end position="542"/>
    </location>
</feature>
<dbReference type="InterPro" id="IPR011006">
    <property type="entry name" value="CheY-like_superfamily"/>
</dbReference>
<keyword evidence="2" id="KW-0238">DNA-binding</keyword>
<gene>
    <name evidence="7" type="ORF">DQG23_02555</name>
</gene>
<keyword evidence="8" id="KW-1185">Reference proteome</keyword>
<evidence type="ECO:0000256" key="1">
    <source>
        <dbReference type="ARBA" id="ARBA00023015"/>
    </source>
</evidence>
<dbReference type="SMART" id="SM00342">
    <property type="entry name" value="HTH_ARAC"/>
    <property type="match status" value="1"/>
</dbReference>
<dbReference type="PROSITE" id="PS01124">
    <property type="entry name" value="HTH_ARAC_FAMILY_2"/>
    <property type="match status" value="1"/>
</dbReference>
<keyword evidence="3" id="KW-0804">Transcription</keyword>
<dbReference type="PANTHER" id="PTHR43280">
    <property type="entry name" value="ARAC-FAMILY TRANSCRIPTIONAL REGULATOR"/>
    <property type="match status" value="1"/>
</dbReference>
<keyword evidence="1" id="KW-0805">Transcription regulation</keyword>
<feature type="modified residue" description="4-aspartylphosphate" evidence="4">
    <location>
        <position position="55"/>
    </location>
</feature>
<dbReference type="InterPro" id="IPR001789">
    <property type="entry name" value="Sig_transdc_resp-reg_receiver"/>
</dbReference>
<evidence type="ECO:0000256" key="4">
    <source>
        <dbReference type="PROSITE-ProRule" id="PRU00169"/>
    </source>
</evidence>
<dbReference type="Proteomes" id="UP000250369">
    <property type="component" value="Unassembled WGS sequence"/>
</dbReference>
<dbReference type="PROSITE" id="PS00041">
    <property type="entry name" value="HTH_ARAC_FAMILY_1"/>
    <property type="match status" value="1"/>
</dbReference>
<dbReference type="Pfam" id="PF12833">
    <property type="entry name" value="HTH_18"/>
    <property type="match status" value="1"/>
</dbReference>
<dbReference type="PRINTS" id="PR00032">
    <property type="entry name" value="HTHARAC"/>
</dbReference>
<dbReference type="InterPro" id="IPR020449">
    <property type="entry name" value="Tscrpt_reg_AraC-type_HTH"/>
</dbReference>
<dbReference type="SUPFAM" id="SSF52172">
    <property type="entry name" value="CheY-like"/>
    <property type="match status" value="1"/>
</dbReference>
<evidence type="ECO:0000313" key="7">
    <source>
        <dbReference type="EMBL" id="RAV23094.1"/>
    </source>
</evidence>
<accession>A0A329MUL2</accession>
<dbReference type="PANTHER" id="PTHR43280:SF2">
    <property type="entry name" value="HTH-TYPE TRANSCRIPTIONAL REGULATOR EXSA"/>
    <property type="match status" value="1"/>
</dbReference>
<dbReference type="Pfam" id="PF00072">
    <property type="entry name" value="Response_reg"/>
    <property type="match status" value="1"/>
</dbReference>
<name>A0A329MUL2_9BACL</name>
<proteinExistence type="predicted"/>